<feature type="domain" description="IDEAL" evidence="1">
    <location>
        <begin position="70"/>
        <end position="94"/>
    </location>
</feature>
<evidence type="ECO:0000313" key="2">
    <source>
        <dbReference type="EMBL" id="MBW7453852.1"/>
    </source>
</evidence>
<evidence type="ECO:0000259" key="1">
    <source>
        <dbReference type="Pfam" id="PF08858"/>
    </source>
</evidence>
<comment type="caution">
    <text evidence="2">The sequence shown here is derived from an EMBL/GenBank/DDBJ whole genome shotgun (WGS) entry which is preliminary data.</text>
</comment>
<gene>
    <name evidence="2" type="ORF">K0U00_07360</name>
</gene>
<dbReference type="Pfam" id="PF08858">
    <property type="entry name" value="IDEAL"/>
    <property type="match status" value="1"/>
</dbReference>
<evidence type="ECO:0000313" key="3">
    <source>
        <dbReference type="Proteomes" id="UP001519887"/>
    </source>
</evidence>
<accession>A0ABS7BYX7</accession>
<organism evidence="2 3">
    <name type="scientific">Paenibacillus sepulcri</name>
    <dbReference type="NCBI Taxonomy" id="359917"/>
    <lineage>
        <taxon>Bacteria</taxon>
        <taxon>Bacillati</taxon>
        <taxon>Bacillota</taxon>
        <taxon>Bacilli</taxon>
        <taxon>Bacillales</taxon>
        <taxon>Paenibacillaceae</taxon>
        <taxon>Paenibacillus</taxon>
    </lineage>
</organism>
<dbReference type="RefSeq" id="WP_210045504.1">
    <property type="nucleotide sequence ID" value="NZ_JBHLVU010000004.1"/>
</dbReference>
<dbReference type="InterPro" id="IPR014957">
    <property type="entry name" value="IDEAL_dom"/>
</dbReference>
<dbReference type="EMBL" id="JAHZIK010000124">
    <property type="protein sequence ID" value="MBW7453852.1"/>
    <property type="molecule type" value="Genomic_DNA"/>
</dbReference>
<dbReference type="Proteomes" id="UP001519887">
    <property type="component" value="Unassembled WGS sequence"/>
</dbReference>
<reference evidence="2 3" key="1">
    <citation type="submission" date="2021-07" db="EMBL/GenBank/DDBJ databases">
        <title>Paenibacillus radiodurans sp. nov., isolated from the southeastern edge of Tengger Desert.</title>
        <authorList>
            <person name="Zhang G."/>
        </authorList>
    </citation>
    <scope>NUCLEOTIDE SEQUENCE [LARGE SCALE GENOMIC DNA]</scope>
    <source>
        <strain evidence="2 3">CCM 7311</strain>
    </source>
</reference>
<name>A0ABS7BYX7_9BACL</name>
<keyword evidence="3" id="KW-1185">Reference proteome</keyword>
<proteinExistence type="predicted"/>
<protein>
    <submittedName>
        <fullName evidence="2">IDEAL domain-containing protein</fullName>
    </submittedName>
</protein>
<sequence>MTFEISDWVQANTSNGELIHGYIESMDGQQGIVKLMVVKSDNEEAVGKSITVREHGLKRLPVASFDDVGQILNLIDLALSTHDEAWFTELTAKLKPAEQNAQESRNFPRIHTSFTNRLGLYDIK</sequence>